<protein>
    <submittedName>
        <fullName evidence="1">Uncharacterized protein</fullName>
    </submittedName>
</protein>
<proteinExistence type="predicted"/>
<dbReference type="EMBL" id="CP034206">
    <property type="protein sequence ID" value="QBZ58398.1"/>
    <property type="molecule type" value="Genomic_DNA"/>
</dbReference>
<accession>A0A4P7N712</accession>
<gene>
    <name evidence="1" type="ORF">PoMZ_03350</name>
</gene>
<sequence>MASDHTHFARTLSFNFIIRVDQVFWQYCRGKNVILVIKYIWNLAFICNRGGEVFELVYKISIGSISKLRVDS</sequence>
<dbReference type="AlphaFoldDB" id="A0A4P7N712"/>
<reference evidence="1 2" key="1">
    <citation type="journal article" date="2019" name="Mol. Biol. Evol.">
        <title>Blast fungal genomes show frequent chromosomal changes, gene gains and losses, and effector gene turnover.</title>
        <authorList>
            <person name="Gomez Luciano L.B."/>
            <person name="Jason Tsai I."/>
            <person name="Chuma I."/>
            <person name="Tosa Y."/>
            <person name="Chen Y.H."/>
            <person name="Li J.Y."/>
            <person name="Li M.Y."/>
            <person name="Jade Lu M.Y."/>
            <person name="Nakayashiki H."/>
            <person name="Li W.H."/>
        </authorList>
    </citation>
    <scope>NUCLEOTIDE SEQUENCE [LARGE SCALE GENOMIC DNA]</scope>
    <source>
        <strain evidence="1">MZ5-1-6</strain>
    </source>
</reference>
<name>A0A4P7N712_PYROR</name>
<evidence type="ECO:0000313" key="1">
    <source>
        <dbReference type="EMBL" id="QBZ58398.1"/>
    </source>
</evidence>
<evidence type="ECO:0000313" key="2">
    <source>
        <dbReference type="Proteomes" id="UP000294847"/>
    </source>
</evidence>
<organism evidence="1 2">
    <name type="scientific">Pyricularia oryzae</name>
    <name type="common">Rice blast fungus</name>
    <name type="synonym">Magnaporthe oryzae</name>
    <dbReference type="NCBI Taxonomy" id="318829"/>
    <lineage>
        <taxon>Eukaryota</taxon>
        <taxon>Fungi</taxon>
        <taxon>Dikarya</taxon>
        <taxon>Ascomycota</taxon>
        <taxon>Pezizomycotina</taxon>
        <taxon>Sordariomycetes</taxon>
        <taxon>Sordariomycetidae</taxon>
        <taxon>Magnaporthales</taxon>
        <taxon>Pyriculariaceae</taxon>
        <taxon>Pyricularia</taxon>
    </lineage>
</organism>
<dbReference type="Proteomes" id="UP000294847">
    <property type="component" value="Chromosome 3"/>
</dbReference>